<keyword evidence="2" id="KW-1185">Reference proteome</keyword>
<evidence type="ECO:0000313" key="1">
    <source>
        <dbReference type="EMBL" id="GFR15917.1"/>
    </source>
</evidence>
<evidence type="ECO:0000313" key="2">
    <source>
        <dbReference type="Proteomes" id="UP000887116"/>
    </source>
</evidence>
<gene>
    <name evidence="1" type="ORF">TNCT_228091</name>
</gene>
<dbReference type="EMBL" id="BMAO01007432">
    <property type="protein sequence ID" value="GFR15917.1"/>
    <property type="molecule type" value="Genomic_DNA"/>
</dbReference>
<sequence>MFGIRHFARCCTGGDDFKEGCEVGCSVVMNDSTVTLTDGFSLIEVLVCGDGDESRNGWADGKFAEVRDS</sequence>
<name>A0A8X6H2L4_TRICU</name>
<organism evidence="1 2">
    <name type="scientific">Trichonephila clavata</name>
    <name type="common">Joro spider</name>
    <name type="synonym">Nephila clavata</name>
    <dbReference type="NCBI Taxonomy" id="2740835"/>
    <lineage>
        <taxon>Eukaryota</taxon>
        <taxon>Metazoa</taxon>
        <taxon>Ecdysozoa</taxon>
        <taxon>Arthropoda</taxon>
        <taxon>Chelicerata</taxon>
        <taxon>Arachnida</taxon>
        <taxon>Araneae</taxon>
        <taxon>Araneomorphae</taxon>
        <taxon>Entelegynae</taxon>
        <taxon>Araneoidea</taxon>
        <taxon>Nephilidae</taxon>
        <taxon>Trichonephila</taxon>
    </lineage>
</organism>
<reference evidence="1" key="1">
    <citation type="submission" date="2020-07" db="EMBL/GenBank/DDBJ databases">
        <title>Multicomponent nature underlies the extraordinary mechanical properties of spider dragline silk.</title>
        <authorList>
            <person name="Kono N."/>
            <person name="Nakamura H."/>
            <person name="Mori M."/>
            <person name="Yoshida Y."/>
            <person name="Ohtoshi R."/>
            <person name="Malay A.D."/>
            <person name="Moran D.A.P."/>
            <person name="Tomita M."/>
            <person name="Numata K."/>
            <person name="Arakawa K."/>
        </authorList>
    </citation>
    <scope>NUCLEOTIDE SEQUENCE</scope>
</reference>
<proteinExistence type="predicted"/>
<accession>A0A8X6H2L4</accession>
<comment type="caution">
    <text evidence="1">The sequence shown here is derived from an EMBL/GenBank/DDBJ whole genome shotgun (WGS) entry which is preliminary data.</text>
</comment>
<protein>
    <submittedName>
        <fullName evidence="1">Uncharacterized protein</fullName>
    </submittedName>
</protein>
<dbReference type="OrthoDB" id="10434389at2759"/>
<dbReference type="Proteomes" id="UP000887116">
    <property type="component" value="Unassembled WGS sequence"/>
</dbReference>
<dbReference type="AlphaFoldDB" id="A0A8X6H2L4"/>